<keyword evidence="1" id="KW-1133">Transmembrane helix</keyword>
<evidence type="ECO:0000313" key="2">
    <source>
        <dbReference type="EMBL" id="CUW19638.1"/>
    </source>
</evidence>
<proteinExistence type="predicted"/>
<name>A0AAN2QXH5_9LACO</name>
<protein>
    <submittedName>
        <fullName evidence="2">Uncharacterized protein</fullName>
    </submittedName>
</protein>
<accession>A0AAN2QXH5</accession>
<evidence type="ECO:0000256" key="1">
    <source>
        <dbReference type="SAM" id="Phobius"/>
    </source>
</evidence>
<dbReference type="RefSeq" id="WP_258954876.1">
    <property type="nucleotide sequence ID" value="NZ_FBTU01000026.1"/>
</dbReference>
<dbReference type="EMBL" id="FBTU01000026">
    <property type="protein sequence ID" value="CUW19638.1"/>
    <property type="molecule type" value="Genomic_DNA"/>
</dbReference>
<keyword evidence="1" id="KW-0812">Transmembrane</keyword>
<feature type="transmembrane region" description="Helical" evidence="1">
    <location>
        <begin position="5"/>
        <end position="25"/>
    </location>
</feature>
<sequence>MCKRVFIICFIGILIVVAGIIGIIVSDNSHKIPYYNSSTNHIILSDKINKLSGDQQKEEMFTLARNALKKKTDKNQSIDWSNFDDDSLYVEKLKRPHVYLLGYTIQSRKPLILNIRYNLVVKIGVNNSRAKSDLIQVLNMEMSIIK</sequence>
<dbReference type="AlphaFoldDB" id="A0AAN2QXH5"/>
<reference evidence="2 3" key="1">
    <citation type="submission" date="2015-12" db="EMBL/GenBank/DDBJ databases">
        <authorList>
            <person name="Andreevskaya M."/>
        </authorList>
    </citation>
    <scope>NUCLEOTIDE SEQUENCE [LARGE SCALE GENOMIC DNA]</scope>
    <source>
        <strain evidence="2 3">PL111</strain>
    </source>
</reference>
<comment type="caution">
    <text evidence="2">The sequence shown here is derived from an EMBL/GenBank/DDBJ whole genome shotgun (WGS) entry which is preliminary data.</text>
</comment>
<keyword evidence="1" id="KW-0472">Membrane</keyword>
<organism evidence="2 3">
    <name type="scientific">Leuconostoc inhae</name>
    <dbReference type="NCBI Taxonomy" id="178001"/>
    <lineage>
        <taxon>Bacteria</taxon>
        <taxon>Bacillati</taxon>
        <taxon>Bacillota</taxon>
        <taxon>Bacilli</taxon>
        <taxon>Lactobacillales</taxon>
        <taxon>Lactobacillaceae</taxon>
        <taxon>Leuconostoc</taxon>
    </lineage>
</organism>
<dbReference type="Proteomes" id="UP000198868">
    <property type="component" value="Unassembled WGS sequence"/>
</dbReference>
<gene>
    <name evidence="2" type="ORF">PL111_1089</name>
</gene>
<evidence type="ECO:0000313" key="3">
    <source>
        <dbReference type="Proteomes" id="UP000198868"/>
    </source>
</evidence>